<dbReference type="PANTHER" id="PTHR46561:SF11">
    <property type="entry name" value="SERPENTINE RECEPTOR CLASS ALPHA_BETA-14"/>
    <property type="match status" value="1"/>
</dbReference>
<feature type="transmembrane region" description="Helical" evidence="5">
    <location>
        <begin position="135"/>
        <end position="154"/>
    </location>
</feature>
<dbReference type="OMA" id="EMERPTY"/>
<proteinExistence type="predicted"/>
<dbReference type="AlphaFoldDB" id="A0A7I4YZC4"/>
<evidence type="ECO:0000256" key="5">
    <source>
        <dbReference type="SAM" id="Phobius"/>
    </source>
</evidence>
<comment type="subcellular location">
    <subcellularLocation>
        <location evidence="1">Membrane</location>
        <topology evidence="1">Multi-pass membrane protein</topology>
    </subcellularLocation>
</comment>
<feature type="transmembrane region" description="Helical" evidence="5">
    <location>
        <begin position="174"/>
        <end position="195"/>
    </location>
</feature>
<sequence length="333" mass="38636">MEQMARSPFLLASLFFCDLCCFASIPILSYWIRKIWNMKLMHFNTRLLLCFHLFWLLVHVIGRSVLHTTDIVTYLTPFQNGCQILHTRAGCFFLRLPFNVALVISNCSAIFVSIERLIATLKTKTYEHGYKNIGYTLMLLQVLVGSILLSVIYSQTKINQNPLYYCQTTSTSNFMWTIYPFSVMFIMQLLAVTIFKVAYKKNRRYSTVGGNLSCRYQNEENSWTIKSLKVYVYTNAIFTATYLTAVGLVIYNNHLFAVPTYYALVDGSSLQYLYALVLPLVLWYHRKNVQNQIRSAVDLSLHMDYNKVFDALRNQWSQGSSKTDRPIPRISIH</sequence>
<dbReference type="GO" id="GO:0016020">
    <property type="term" value="C:membrane"/>
    <property type="evidence" value="ECO:0007669"/>
    <property type="project" value="UniProtKB-SubCell"/>
</dbReference>
<name>A0A7I4YZC4_HAECO</name>
<feature type="transmembrane region" description="Helical" evidence="5">
    <location>
        <begin position="96"/>
        <end position="114"/>
    </location>
</feature>
<feature type="transmembrane region" description="Helical" evidence="5">
    <location>
        <begin position="43"/>
        <end position="62"/>
    </location>
</feature>
<feature type="transmembrane region" description="Helical" evidence="5">
    <location>
        <begin position="263"/>
        <end position="284"/>
    </location>
</feature>
<dbReference type="PANTHER" id="PTHR46561">
    <property type="entry name" value="SERPENTINE RECEPTOR, CLASS AB (CLASS A-LIKE)-RELATED"/>
    <property type="match status" value="1"/>
</dbReference>
<dbReference type="Proteomes" id="UP000025227">
    <property type="component" value="Unplaced"/>
</dbReference>
<keyword evidence="3 5" id="KW-1133">Transmembrane helix</keyword>
<evidence type="ECO:0000313" key="7">
    <source>
        <dbReference type="WBParaSite" id="HCON_00162320-00001"/>
    </source>
</evidence>
<feature type="transmembrane region" description="Helical" evidence="5">
    <location>
        <begin position="230"/>
        <end position="251"/>
    </location>
</feature>
<feature type="transmembrane region" description="Helical" evidence="5">
    <location>
        <begin position="12"/>
        <end position="31"/>
    </location>
</feature>
<evidence type="ECO:0000256" key="2">
    <source>
        <dbReference type="ARBA" id="ARBA00022692"/>
    </source>
</evidence>
<keyword evidence="4 5" id="KW-0472">Membrane</keyword>
<evidence type="ECO:0000256" key="3">
    <source>
        <dbReference type="ARBA" id="ARBA00022989"/>
    </source>
</evidence>
<dbReference type="OrthoDB" id="5834764at2759"/>
<evidence type="ECO:0000313" key="6">
    <source>
        <dbReference type="Proteomes" id="UP000025227"/>
    </source>
</evidence>
<protein>
    <submittedName>
        <fullName evidence="7">Serpentine Receptor, class V</fullName>
    </submittedName>
</protein>
<accession>A0A7I4YZC4</accession>
<keyword evidence="6" id="KW-1185">Reference proteome</keyword>
<organism evidence="6 7">
    <name type="scientific">Haemonchus contortus</name>
    <name type="common">Barber pole worm</name>
    <dbReference type="NCBI Taxonomy" id="6289"/>
    <lineage>
        <taxon>Eukaryota</taxon>
        <taxon>Metazoa</taxon>
        <taxon>Ecdysozoa</taxon>
        <taxon>Nematoda</taxon>
        <taxon>Chromadorea</taxon>
        <taxon>Rhabditida</taxon>
        <taxon>Rhabditina</taxon>
        <taxon>Rhabditomorpha</taxon>
        <taxon>Strongyloidea</taxon>
        <taxon>Trichostrongylidae</taxon>
        <taxon>Haemonchus</taxon>
    </lineage>
</organism>
<evidence type="ECO:0000256" key="4">
    <source>
        <dbReference type="ARBA" id="ARBA00023136"/>
    </source>
</evidence>
<keyword evidence="2 5" id="KW-0812">Transmembrane</keyword>
<dbReference type="WBParaSite" id="HCON_00162320-00001">
    <property type="protein sequence ID" value="HCON_00162320-00001"/>
    <property type="gene ID" value="HCON_00162320"/>
</dbReference>
<reference evidence="7" key="1">
    <citation type="submission" date="2020-12" db="UniProtKB">
        <authorList>
            <consortium name="WormBaseParasite"/>
        </authorList>
    </citation>
    <scope>IDENTIFICATION</scope>
    <source>
        <strain evidence="7">MHco3</strain>
    </source>
</reference>
<dbReference type="Pfam" id="PF10292">
    <property type="entry name" value="7TM_GPCR_Srab"/>
    <property type="match status" value="1"/>
</dbReference>
<dbReference type="InterPro" id="IPR019408">
    <property type="entry name" value="7TM_GPCR_serpentine_rcpt_Srab"/>
</dbReference>
<dbReference type="InterPro" id="IPR053286">
    <property type="entry name" value="Nematode_rcpt-like_srab"/>
</dbReference>
<evidence type="ECO:0000256" key="1">
    <source>
        <dbReference type="ARBA" id="ARBA00004141"/>
    </source>
</evidence>